<dbReference type="SMART" id="SM00382">
    <property type="entry name" value="AAA"/>
    <property type="match status" value="1"/>
</dbReference>
<dbReference type="SUPFAM" id="SSF52540">
    <property type="entry name" value="P-loop containing nucleoside triphosphate hydrolases"/>
    <property type="match status" value="1"/>
</dbReference>
<evidence type="ECO:0000256" key="1">
    <source>
        <dbReference type="ARBA" id="ARBA00004202"/>
    </source>
</evidence>
<evidence type="ECO:0000256" key="4">
    <source>
        <dbReference type="ARBA" id="ARBA00022741"/>
    </source>
</evidence>
<comment type="subcellular location">
    <subcellularLocation>
        <location evidence="1">Cell membrane</location>
        <topology evidence="1">Peripheral membrane protein</topology>
    </subcellularLocation>
</comment>
<dbReference type="GO" id="GO:0016887">
    <property type="term" value="F:ATP hydrolysis activity"/>
    <property type="evidence" value="ECO:0007669"/>
    <property type="project" value="InterPro"/>
</dbReference>
<dbReference type="AlphaFoldDB" id="A0A4R1B4P6"/>
<feature type="domain" description="ABC transporter" evidence="7">
    <location>
        <begin position="11"/>
        <end position="242"/>
    </location>
</feature>
<dbReference type="GO" id="GO:0005524">
    <property type="term" value="F:ATP binding"/>
    <property type="evidence" value="ECO:0007669"/>
    <property type="project" value="UniProtKB-KW"/>
</dbReference>
<dbReference type="PANTHER" id="PTHR42711:SF5">
    <property type="entry name" value="ABC TRANSPORTER ATP-BINDING PROTEIN NATA"/>
    <property type="match status" value="1"/>
</dbReference>
<keyword evidence="9" id="KW-1185">Reference proteome</keyword>
<dbReference type="GO" id="GO:0046677">
    <property type="term" value="P:response to antibiotic"/>
    <property type="evidence" value="ECO:0007669"/>
    <property type="project" value="UniProtKB-KW"/>
</dbReference>
<dbReference type="Gene3D" id="3.40.50.300">
    <property type="entry name" value="P-loop containing nucleotide triphosphate hydrolases"/>
    <property type="match status" value="1"/>
</dbReference>
<keyword evidence="3" id="KW-0813">Transport</keyword>
<dbReference type="InterPro" id="IPR003439">
    <property type="entry name" value="ABC_transporter-like_ATP-bd"/>
</dbReference>
<evidence type="ECO:0000256" key="5">
    <source>
        <dbReference type="ARBA" id="ARBA00022840"/>
    </source>
</evidence>
<evidence type="ECO:0000313" key="8">
    <source>
        <dbReference type="EMBL" id="TCJ13082.1"/>
    </source>
</evidence>
<keyword evidence="6" id="KW-0046">Antibiotic resistance</keyword>
<evidence type="ECO:0000256" key="2">
    <source>
        <dbReference type="ARBA" id="ARBA00005417"/>
    </source>
</evidence>
<dbReference type="OrthoDB" id="9804819at2"/>
<dbReference type="GO" id="GO:0005886">
    <property type="term" value="C:plasma membrane"/>
    <property type="evidence" value="ECO:0007669"/>
    <property type="project" value="UniProtKB-SubCell"/>
</dbReference>
<keyword evidence="4" id="KW-0547">Nucleotide-binding</keyword>
<sequence length="252" mass="28189">MNGERNGVPALQVKNLTKTYANGVVALNDVSLEIPAGRFFGLLGPNGAGKTTLINSIVGLARPDSGEVKVFGRDAHRDYRYARRMIGVSAQEVNLDKFLTVEEVLLYHAGYFGVPRDKARERAEELLDRFALQEKRRQRVNTLSGGMKRRVLFAQALMHDPEILFLDEPTAGVDIELRYRLWGYIRELNRGGLTILLTTHYLEEAEELCEEVAIISGGEIAARGANGELKERYGARTLEEVYLKVVGNDLVR</sequence>
<organism evidence="8 9">
    <name type="scientific">Rubrobacter taiwanensis</name>
    <dbReference type="NCBI Taxonomy" id="185139"/>
    <lineage>
        <taxon>Bacteria</taxon>
        <taxon>Bacillati</taxon>
        <taxon>Actinomycetota</taxon>
        <taxon>Rubrobacteria</taxon>
        <taxon>Rubrobacterales</taxon>
        <taxon>Rubrobacteraceae</taxon>
        <taxon>Rubrobacter</taxon>
    </lineage>
</organism>
<evidence type="ECO:0000259" key="7">
    <source>
        <dbReference type="PROSITE" id="PS50893"/>
    </source>
</evidence>
<accession>A0A4R1B4P6</accession>
<dbReference type="Pfam" id="PF00005">
    <property type="entry name" value="ABC_tran"/>
    <property type="match status" value="1"/>
</dbReference>
<evidence type="ECO:0000256" key="6">
    <source>
        <dbReference type="ARBA" id="ARBA00023251"/>
    </source>
</evidence>
<dbReference type="PROSITE" id="PS50893">
    <property type="entry name" value="ABC_TRANSPORTER_2"/>
    <property type="match status" value="1"/>
</dbReference>
<evidence type="ECO:0000313" key="9">
    <source>
        <dbReference type="Proteomes" id="UP000295244"/>
    </source>
</evidence>
<dbReference type="Proteomes" id="UP000295244">
    <property type="component" value="Unassembled WGS sequence"/>
</dbReference>
<comment type="caution">
    <text evidence="8">The sequence shown here is derived from an EMBL/GenBank/DDBJ whole genome shotgun (WGS) entry which is preliminary data.</text>
</comment>
<dbReference type="PANTHER" id="PTHR42711">
    <property type="entry name" value="ABC TRANSPORTER ATP-BINDING PROTEIN"/>
    <property type="match status" value="1"/>
</dbReference>
<comment type="similarity">
    <text evidence="2">Belongs to the ABC transporter superfamily.</text>
</comment>
<dbReference type="EMBL" id="SKBU01000042">
    <property type="protein sequence ID" value="TCJ13082.1"/>
    <property type="molecule type" value="Genomic_DNA"/>
</dbReference>
<dbReference type="InterPro" id="IPR003593">
    <property type="entry name" value="AAA+_ATPase"/>
</dbReference>
<proteinExistence type="inferred from homology"/>
<dbReference type="InterPro" id="IPR027417">
    <property type="entry name" value="P-loop_NTPase"/>
</dbReference>
<name>A0A4R1B4P6_9ACTN</name>
<keyword evidence="5 8" id="KW-0067">ATP-binding</keyword>
<dbReference type="PROSITE" id="PS00211">
    <property type="entry name" value="ABC_TRANSPORTER_1"/>
    <property type="match status" value="1"/>
</dbReference>
<protein>
    <submittedName>
        <fullName evidence="8">ABC transporter ATP-binding protein</fullName>
    </submittedName>
</protein>
<dbReference type="InterPro" id="IPR050763">
    <property type="entry name" value="ABC_transporter_ATP-binding"/>
</dbReference>
<gene>
    <name evidence="8" type="ORF">E0L93_15165</name>
</gene>
<reference evidence="8 9" key="1">
    <citation type="submission" date="2019-03" db="EMBL/GenBank/DDBJ databases">
        <title>Whole genome sequence of a novel Rubrobacter taiwanensis strain, isolated from Yellowstone National Park.</title>
        <authorList>
            <person name="Freed S."/>
            <person name="Ramaley R.F."/>
            <person name="Kyndt J.A."/>
        </authorList>
    </citation>
    <scope>NUCLEOTIDE SEQUENCE [LARGE SCALE GENOMIC DNA]</scope>
    <source>
        <strain evidence="8 9">Yellowstone</strain>
    </source>
</reference>
<evidence type="ECO:0000256" key="3">
    <source>
        <dbReference type="ARBA" id="ARBA00022448"/>
    </source>
</evidence>
<dbReference type="InterPro" id="IPR017871">
    <property type="entry name" value="ABC_transporter-like_CS"/>
</dbReference>